<proteinExistence type="predicted"/>
<organism evidence="1 2">
    <name type="scientific">Candidatus Muproteobacteria bacterium RBG_16_65_34</name>
    <dbReference type="NCBI Taxonomy" id="1817760"/>
    <lineage>
        <taxon>Bacteria</taxon>
        <taxon>Pseudomonadati</taxon>
        <taxon>Pseudomonadota</taxon>
        <taxon>Candidatus Muproteobacteria</taxon>
    </lineage>
</organism>
<gene>
    <name evidence="1" type="ORF">A2151_01630</name>
</gene>
<accession>A0A1F6TU31</accession>
<protein>
    <submittedName>
        <fullName evidence="1">Uncharacterized protein</fullName>
    </submittedName>
</protein>
<comment type="caution">
    <text evidence="1">The sequence shown here is derived from an EMBL/GenBank/DDBJ whole genome shotgun (WGS) entry which is preliminary data.</text>
</comment>
<reference evidence="1 2" key="1">
    <citation type="journal article" date="2016" name="Nat. Commun.">
        <title>Thousands of microbial genomes shed light on interconnected biogeochemical processes in an aquifer system.</title>
        <authorList>
            <person name="Anantharaman K."/>
            <person name="Brown C.T."/>
            <person name="Hug L.A."/>
            <person name="Sharon I."/>
            <person name="Castelle C.J."/>
            <person name="Probst A.J."/>
            <person name="Thomas B.C."/>
            <person name="Singh A."/>
            <person name="Wilkins M.J."/>
            <person name="Karaoz U."/>
            <person name="Brodie E.L."/>
            <person name="Williams K.H."/>
            <person name="Hubbard S.S."/>
            <person name="Banfield J.F."/>
        </authorList>
    </citation>
    <scope>NUCLEOTIDE SEQUENCE [LARGE SCALE GENOMIC DNA]</scope>
</reference>
<dbReference type="EMBL" id="MFSU01000025">
    <property type="protein sequence ID" value="OGI48559.1"/>
    <property type="molecule type" value="Genomic_DNA"/>
</dbReference>
<evidence type="ECO:0000313" key="2">
    <source>
        <dbReference type="Proteomes" id="UP000178885"/>
    </source>
</evidence>
<name>A0A1F6TU31_9PROT</name>
<dbReference type="AlphaFoldDB" id="A0A1F6TU31"/>
<evidence type="ECO:0000313" key="1">
    <source>
        <dbReference type="EMBL" id="OGI48559.1"/>
    </source>
</evidence>
<dbReference type="Proteomes" id="UP000178885">
    <property type="component" value="Unassembled WGS sequence"/>
</dbReference>
<sequence length="82" mass="9473">MFTDRFRHTDMGDARYTKDGLLIPTKWLKGFGAKVRVQRGVNVLIIESEERETARKQLGRMIRALRGSAARPRRRSKNSSAR</sequence>